<dbReference type="InterPro" id="IPR037257">
    <property type="entry name" value="T2SS_E_N_sf"/>
</dbReference>
<evidence type="ECO:0000256" key="9">
    <source>
        <dbReference type="ARBA" id="ARBA00022840"/>
    </source>
</evidence>
<dbReference type="Pfam" id="PF02895">
    <property type="entry name" value="H-kinase_dim"/>
    <property type="match status" value="1"/>
</dbReference>
<dbReference type="GO" id="GO:0006935">
    <property type="term" value="P:chemotaxis"/>
    <property type="evidence" value="ECO:0007669"/>
    <property type="project" value="UniProtKB-KW"/>
</dbReference>
<organism evidence="16 17">
    <name type="scientific">Desulfonema limicola</name>
    <dbReference type="NCBI Taxonomy" id="45656"/>
    <lineage>
        <taxon>Bacteria</taxon>
        <taxon>Pseudomonadati</taxon>
        <taxon>Thermodesulfobacteriota</taxon>
        <taxon>Desulfobacteria</taxon>
        <taxon>Desulfobacterales</taxon>
        <taxon>Desulfococcaceae</taxon>
        <taxon>Desulfonema</taxon>
    </lineage>
</organism>
<dbReference type="PANTHER" id="PTHR43395:SF10">
    <property type="entry name" value="CHEMOTAXIS PROTEIN CHEA"/>
    <property type="match status" value="1"/>
</dbReference>
<evidence type="ECO:0000256" key="8">
    <source>
        <dbReference type="ARBA" id="ARBA00022777"/>
    </source>
</evidence>
<dbReference type="InterPro" id="IPR002545">
    <property type="entry name" value="CheW-lke_dom"/>
</dbReference>
<keyword evidence="7" id="KW-0547">Nucleotide-binding</keyword>
<dbReference type="KEGG" id="dli:dnl_39300"/>
<evidence type="ECO:0000256" key="4">
    <source>
        <dbReference type="ARBA" id="ARBA00022500"/>
    </source>
</evidence>
<dbReference type="Gene3D" id="3.30.565.10">
    <property type="entry name" value="Histidine kinase-like ATPase, C-terminal domain"/>
    <property type="match status" value="1"/>
</dbReference>
<accession>A0A975BA74</accession>
<evidence type="ECO:0000256" key="7">
    <source>
        <dbReference type="ARBA" id="ARBA00022741"/>
    </source>
</evidence>
<dbReference type="InterPro" id="IPR008207">
    <property type="entry name" value="Sig_transdc_His_kin_Hpt_dom"/>
</dbReference>
<keyword evidence="4" id="KW-0145">Chemotaxis</keyword>
<evidence type="ECO:0000313" key="16">
    <source>
        <dbReference type="EMBL" id="QTA81591.1"/>
    </source>
</evidence>
<dbReference type="FunFam" id="2.30.30.40:FF:000048">
    <property type="entry name" value="Chemotaxis protein CheA, putative"/>
    <property type="match status" value="1"/>
</dbReference>
<dbReference type="GO" id="GO:0000155">
    <property type="term" value="F:phosphorelay sensor kinase activity"/>
    <property type="evidence" value="ECO:0007669"/>
    <property type="project" value="InterPro"/>
</dbReference>
<dbReference type="EMBL" id="CP061799">
    <property type="protein sequence ID" value="QTA81591.1"/>
    <property type="molecule type" value="Genomic_DNA"/>
</dbReference>
<dbReference type="CDD" id="cd00088">
    <property type="entry name" value="HPT"/>
    <property type="match status" value="1"/>
</dbReference>
<dbReference type="Gene3D" id="1.10.287.560">
    <property type="entry name" value="Histidine kinase CheA-like, homodimeric domain"/>
    <property type="match status" value="1"/>
</dbReference>
<dbReference type="SUPFAM" id="SSF160246">
    <property type="entry name" value="EspE N-terminal domain-like"/>
    <property type="match status" value="1"/>
</dbReference>
<keyword evidence="8" id="KW-0418">Kinase</keyword>
<dbReference type="PROSITE" id="PS50894">
    <property type="entry name" value="HPT"/>
    <property type="match status" value="1"/>
</dbReference>
<evidence type="ECO:0000256" key="5">
    <source>
        <dbReference type="ARBA" id="ARBA00022553"/>
    </source>
</evidence>
<dbReference type="Pfam" id="PF01627">
    <property type="entry name" value="Hpt"/>
    <property type="match status" value="1"/>
</dbReference>
<keyword evidence="6" id="KW-0808">Transferase</keyword>
<dbReference type="InterPro" id="IPR051315">
    <property type="entry name" value="Bact_Chemotaxis_CheA"/>
</dbReference>
<comment type="function">
    <text evidence="11">Involved in the transmission of sensory signals from the chemoreceptors to the flagellar motors. CheA is autophosphorylated; it can transfer its phosphate group to either CheB or CheY.</text>
</comment>
<dbReference type="SUPFAM" id="SSF50341">
    <property type="entry name" value="CheW-like"/>
    <property type="match status" value="1"/>
</dbReference>
<dbReference type="InterPro" id="IPR004358">
    <property type="entry name" value="Sig_transdc_His_kin-like_C"/>
</dbReference>
<dbReference type="Proteomes" id="UP000663720">
    <property type="component" value="Chromosome"/>
</dbReference>
<dbReference type="Gene3D" id="1.20.120.160">
    <property type="entry name" value="HPT domain"/>
    <property type="match status" value="1"/>
</dbReference>
<comment type="catalytic activity">
    <reaction evidence="1">
        <text>ATP + protein L-histidine = ADP + protein N-phospho-L-histidine.</text>
        <dbReference type="EC" id="2.7.13.3"/>
    </reaction>
</comment>
<feature type="modified residue" description="Phosphohistidine" evidence="12">
    <location>
        <position position="44"/>
    </location>
</feature>
<dbReference type="CDD" id="cd00731">
    <property type="entry name" value="CheA_reg"/>
    <property type="match status" value="1"/>
</dbReference>
<evidence type="ECO:0000256" key="2">
    <source>
        <dbReference type="ARBA" id="ARBA00012438"/>
    </source>
</evidence>
<dbReference type="SUPFAM" id="SSF47226">
    <property type="entry name" value="Histidine-containing phosphotransfer domain, HPT domain"/>
    <property type="match status" value="1"/>
</dbReference>
<dbReference type="InterPro" id="IPR036061">
    <property type="entry name" value="CheW-like_dom_sf"/>
</dbReference>
<evidence type="ECO:0000256" key="10">
    <source>
        <dbReference type="ARBA" id="ARBA00023012"/>
    </source>
</evidence>
<dbReference type="InterPro" id="IPR036641">
    <property type="entry name" value="HPT_dom_sf"/>
</dbReference>
<dbReference type="GO" id="GO:0005524">
    <property type="term" value="F:ATP binding"/>
    <property type="evidence" value="ECO:0007669"/>
    <property type="project" value="UniProtKB-KW"/>
</dbReference>
<dbReference type="Gene3D" id="2.30.30.40">
    <property type="entry name" value="SH3 Domains"/>
    <property type="match status" value="1"/>
</dbReference>
<dbReference type="SMART" id="SM00387">
    <property type="entry name" value="HATPase_c"/>
    <property type="match status" value="1"/>
</dbReference>
<evidence type="ECO:0000259" key="15">
    <source>
        <dbReference type="PROSITE" id="PS50894"/>
    </source>
</evidence>
<dbReference type="InterPro" id="IPR037006">
    <property type="entry name" value="CheA-like_homodim_sf"/>
</dbReference>
<dbReference type="SUPFAM" id="SSF55874">
    <property type="entry name" value="ATPase domain of HSP90 chaperone/DNA topoisomerase II/histidine kinase"/>
    <property type="match status" value="1"/>
</dbReference>
<dbReference type="PRINTS" id="PR00344">
    <property type="entry name" value="BCTRLSENSOR"/>
</dbReference>
<keyword evidence="10" id="KW-0902">Two-component regulatory system</keyword>
<feature type="domain" description="Histidine kinase" evidence="13">
    <location>
        <begin position="307"/>
        <end position="555"/>
    </location>
</feature>
<dbReference type="FunFam" id="3.30.565.10:FF:000016">
    <property type="entry name" value="Chemotaxis protein CheA, putative"/>
    <property type="match status" value="1"/>
</dbReference>
<dbReference type="InterPro" id="IPR005467">
    <property type="entry name" value="His_kinase_dom"/>
</dbReference>
<keyword evidence="17" id="KW-1185">Reference proteome</keyword>
<sequence>MNEHKLIYKEEAYELLAELESSLIELENSPDDEDLIAQVFRSMHTIKGSGAMFGYDNIAAFTHEIETVYDLVRDSKIKVTRDLLKLTLSACDHIKKMVDEDDIDESFERELVSAFQKMIPGNPGTFDSRKPELPDISSYDNYEQIYRIRFQPDRDLFHTGTNPAVLLNELRSLGQCQIVAHQKNIPVLSEMDPELCYLHWDIIISSSQGLQAIRDVFIFAEDYCKLDIQVVYHEKFPSDSPEHKKIGQILVERGDVSAEEIEKVLQGHKRVGEMLIDARSIDPETLESALKEQQHLREISRKRENITNSSSIRVPAEKLDGLVNLVGELVTVQARLTRMASIEKNTELTAIAEAVEYLSAELRDHTMNIRMLPVGNTFRKFKRLIFDLSSELNKEITVITEGEETELDKNVLDQLNDPLMHIIRNTIDHGIETPEVRIAKGKPRQGTIRLSAEYSGSDVLIMISGDGAGLNTQAIRAKALEKKLISPDAQLSEKDIHALIFAPGFSTAKQISGVSGRGVGMDVVRRRIESLRGSIDIKSEKDKGMSVTLKLPLTLAIADGLLIRLGTGYYVLPLLAVEECLELKRHEADKARERKIIQFRKELISYISLHEMFHIKDELPEIEKVVVINTHGKRVGFGVDKVLGQHQTVIKNLGYFYKDVKTMSGATILGDGTVALILDVNRIIMSLENNSN</sequence>
<name>A0A975BA74_9BACT</name>
<gene>
    <name evidence="16" type="primary">cheA1</name>
    <name evidence="16" type="ORF">dnl_39300</name>
</gene>
<evidence type="ECO:0000256" key="11">
    <source>
        <dbReference type="ARBA" id="ARBA00035100"/>
    </source>
</evidence>
<feature type="domain" description="CheW-like" evidence="14">
    <location>
        <begin position="557"/>
        <end position="689"/>
    </location>
</feature>
<dbReference type="SMART" id="SM00260">
    <property type="entry name" value="CheW"/>
    <property type="match status" value="1"/>
</dbReference>
<dbReference type="RefSeq" id="WP_207687610.1">
    <property type="nucleotide sequence ID" value="NZ_CP061799.1"/>
</dbReference>
<evidence type="ECO:0000259" key="13">
    <source>
        <dbReference type="PROSITE" id="PS50109"/>
    </source>
</evidence>
<dbReference type="AlphaFoldDB" id="A0A975BA74"/>
<dbReference type="Pfam" id="PF02518">
    <property type="entry name" value="HATPase_c"/>
    <property type="match status" value="1"/>
</dbReference>
<dbReference type="PANTHER" id="PTHR43395">
    <property type="entry name" value="SENSOR HISTIDINE KINASE CHEA"/>
    <property type="match status" value="1"/>
</dbReference>
<evidence type="ECO:0000256" key="12">
    <source>
        <dbReference type="PROSITE-ProRule" id="PRU00110"/>
    </source>
</evidence>
<dbReference type="Pfam" id="PF01584">
    <property type="entry name" value="CheW"/>
    <property type="match status" value="1"/>
</dbReference>
<evidence type="ECO:0000256" key="3">
    <source>
        <dbReference type="ARBA" id="ARBA00021495"/>
    </source>
</evidence>
<reference evidence="16" key="1">
    <citation type="journal article" date="2021" name="Microb. Physiol.">
        <title>Proteogenomic Insights into the Physiology of Marine, Sulfate-Reducing, Filamentous Desulfonema limicola and Desulfonema magnum.</title>
        <authorList>
            <person name="Schnaars V."/>
            <person name="Wohlbrand L."/>
            <person name="Scheve S."/>
            <person name="Hinrichs C."/>
            <person name="Reinhardt R."/>
            <person name="Rabus R."/>
        </authorList>
    </citation>
    <scope>NUCLEOTIDE SEQUENCE</scope>
    <source>
        <strain evidence="16">5ac10</strain>
    </source>
</reference>
<feature type="domain" description="HPt" evidence="15">
    <location>
        <begin position="1"/>
        <end position="101"/>
    </location>
</feature>
<dbReference type="SMART" id="SM01231">
    <property type="entry name" value="H-kinase_dim"/>
    <property type="match status" value="1"/>
</dbReference>
<dbReference type="CDD" id="cd16916">
    <property type="entry name" value="HATPase_CheA-like"/>
    <property type="match status" value="1"/>
</dbReference>
<dbReference type="SMART" id="SM00073">
    <property type="entry name" value="HPT"/>
    <property type="match status" value="1"/>
</dbReference>
<dbReference type="InterPro" id="IPR003594">
    <property type="entry name" value="HATPase_dom"/>
</dbReference>
<evidence type="ECO:0000259" key="14">
    <source>
        <dbReference type="PROSITE" id="PS50851"/>
    </source>
</evidence>
<evidence type="ECO:0000256" key="1">
    <source>
        <dbReference type="ARBA" id="ARBA00000085"/>
    </source>
</evidence>
<keyword evidence="5 12" id="KW-0597">Phosphoprotein</keyword>
<protein>
    <recommendedName>
        <fullName evidence="3">Chemotaxis protein CheA</fullName>
        <ecNumber evidence="2">2.7.13.3</ecNumber>
    </recommendedName>
</protein>
<evidence type="ECO:0000256" key="6">
    <source>
        <dbReference type="ARBA" id="ARBA00022679"/>
    </source>
</evidence>
<dbReference type="InterPro" id="IPR004105">
    <property type="entry name" value="CheA-like_dim"/>
</dbReference>
<keyword evidence="9" id="KW-0067">ATP-binding</keyword>
<dbReference type="EC" id="2.7.13.3" evidence="2"/>
<dbReference type="GO" id="GO:0005737">
    <property type="term" value="C:cytoplasm"/>
    <property type="evidence" value="ECO:0007669"/>
    <property type="project" value="InterPro"/>
</dbReference>
<dbReference type="InterPro" id="IPR036890">
    <property type="entry name" value="HATPase_C_sf"/>
</dbReference>
<proteinExistence type="predicted"/>
<dbReference type="SUPFAM" id="SSF47384">
    <property type="entry name" value="Homodimeric domain of signal transducing histidine kinase"/>
    <property type="match status" value="1"/>
</dbReference>
<evidence type="ECO:0000313" key="17">
    <source>
        <dbReference type="Proteomes" id="UP000663720"/>
    </source>
</evidence>
<dbReference type="PROSITE" id="PS50851">
    <property type="entry name" value="CHEW"/>
    <property type="match status" value="1"/>
</dbReference>
<dbReference type="PROSITE" id="PS50109">
    <property type="entry name" value="HIS_KIN"/>
    <property type="match status" value="1"/>
</dbReference>
<dbReference type="InterPro" id="IPR036097">
    <property type="entry name" value="HisK_dim/P_sf"/>
</dbReference>